<gene>
    <name evidence="1" type="ORF">CLV81_1511</name>
</gene>
<evidence type="ECO:0000313" key="2">
    <source>
        <dbReference type="Proteomes" id="UP000237640"/>
    </source>
</evidence>
<proteinExistence type="predicted"/>
<accession>A0A2T0MJ34</accession>
<dbReference type="AlphaFoldDB" id="A0A2T0MJ34"/>
<name>A0A2T0MJ34_9FLAO</name>
<comment type="caution">
    <text evidence="1">The sequence shown here is derived from an EMBL/GenBank/DDBJ whole genome shotgun (WGS) entry which is preliminary data.</text>
</comment>
<protein>
    <submittedName>
        <fullName evidence="1">Uncharacterized protein</fullName>
    </submittedName>
</protein>
<reference evidence="1 2" key="1">
    <citation type="submission" date="2018-03" db="EMBL/GenBank/DDBJ databases">
        <title>Genomic Encyclopedia of Archaeal and Bacterial Type Strains, Phase II (KMG-II): from individual species to whole genera.</title>
        <authorList>
            <person name="Goeker M."/>
        </authorList>
    </citation>
    <scope>NUCLEOTIDE SEQUENCE [LARGE SCALE GENOMIC DNA]</scope>
    <source>
        <strain evidence="1 2">DSM 25027</strain>
    </source>
</reference>
<dbReference type="Proteomes" id="UP000237640">
    <property type="component" value="Unassembled WGS sequence"/>
</dbReference>
<evidence type="ECO:0000313" key="1">
    <source>
        <dbReference type="EMBL" id="PRX57506.1"/>
    </source>
</evidence>
<keyword evidence="2" id="KW-1185">Reference proteome</keyword>
<dbReference type="EMBL" id="PVYX01000001">
    <property type="protein sequence ID" value="PRX57506.1"/>
    <property type="molecule type" value="Genomic_DNA"/>
</dbReference>
<sequence>MTLQRFRITFSGEANKPLPIQIKPNVVKILGRLGLYKISPLRIYVVGCPFLFV</sequence>
<organism evidence="1 2">
    <name type="scientific">Flagellimonas meridianipacifica</name>
    <dbReference type="NCBI Taxonomy" id="1080225"/>
    <lineage>
        <taxon>Bacteria</taxon>
        <taxon>Pseudomonadati</taxon>
        <taxon>Bacteroidota</taxon>
        <taxon>Flavobacteriia</taxon>
        <taxon>Flavobacteriales</taxon>
        <taxon>Flavobacteriaceae</taxon>
        <taxon>Flagellimonas</taxon>
    </lineage>
</organism>